<evidence type="ECO:0000259" key="1">
    <source>
        <dbReference type="Pfam" id="PF10615"/>
    </source>
</evidence>
<evidence type="ECO:0000313" key="3">
    <source>
        <dbReference type="Proteomes" id="UP000009235"/>
    </source>
</evidence>
<dbReference type="Gene3D" id="3.20.180.10">
    <property type="entry name" value="PNP-oxidase-like"/>
    <property type="match status" value="1"/>
</dbReference>
<dbReference type="RefSeq" id="WP_013804895.1">
    <property type="nucleotide sequence ID" value="NC_015564.1"/>
</dbReference>
<dbReference type="AlphaFoldDB" id="F6EE91"/>
<dbReference type="Proteomes" id="UP000009235">
    <property type="component" value="Chromosome"/>
</dbReference>
<sequence length="262" mass="27999">MAHRSPGQYGPNAAERVRSAFSRARTAVLALDGTDPVATSVHHFDGIGGMIIAVPEDCAATALTWQACTAGMPAVLELTDEAPVELREPVRALVWIRGQLFPIDPDALAATAARIAATSPHVELLDVGHGMTLLRLEMTSTVVADHTGAEAVPVDALAAAEPDPFCYVETCWLRHLDSDHTDMLAMITRKLPASARAGTIRPLGLDRYGLRLRVEHSGASDNADQDIRIAFPAPVSTPDQLSQALRILMGCPFLNGMRARGQ</sequence>
<name>F6EE91_HOYSD</name>
<proteinExistence type="predicted"/>
<dbReference type="HOGENOM" id="CLU_082128_1_0_11"/>
<feature type="domain" description="DUF2470" evidence="1">
    <location>
        <begin position="171"/>
        <end position="245"/>
    </location>
</feature>
<protein>
    <recommendedName>
        <fullName evidence="1">DUF2470 domain-containing protein</fullName>
    </recommendedName>
</protein>
<dbReference type="Pfam" id="PF10615">
    <property type="entry name" value="DUF2470"/>
    <property type="match status" value="1"/>
</dbReference>
<dbReference type="InterPro" id="IPR037119">
    <property type="entry name" value="Haem_oxidase_HugZ-like_sf"/>
</dbReference>
<dbReference type="EMBL" id="CP002786">
    <property type="protein sequence ID" value="AEF38543.1"/>
    <property type="molecule type" value="Genomic_DNA"/>
</dbReference>
<dbReference type="SUPFAM" id="SSF50475">
    <property type="entry name" value="FMN-binding split barrel"/>
    <property type="match status" value="1"/>
</dbReference>
<organism evidence="2 3">
    <name type="scientific">Hoyosella subflava (strain DSM 45089 / JCM 17490 / NBRC 109087 / DQS3-9A1)</name>
    <name type="common">Amycolicicoccus subflavus</name>
    <dbReference type="NCBI Taxonomy" id="443218"/>
    <lineage>
        <taxon>Bacteria</taxon>
        <taxon>Bacillati</taxon>
        <taxon>Actinomycetota</taxon>
        <taxon>Actinomycetes</taxon>
        <taxon>Mycobacteriales</taxon>
        <taxon>Hoyosellaceae</taxon>
        <taxon>Hoyosella</taxon>
    </lineage>
</organism>
<dbReference type="STRING" id="443218.AS9A_0083"/>
<accession>F6EE91</accession>
<evidence type="ECO:0000313" key="2">
    <source>
        <dbReference type="EMBL" id="AEF38543.1"/>
    </source>
</evidence>
<keyword evidence="3" id="KW-1185">Reference proteome</keyword>
<dbReference type="KEGG" id="asd:AS9A_0083"/>
<dbReference type="InterPro" id="IPR019595">
    <property type="entry name" value="DUF2470"/>
</dbReference>
<dbReference type="eggNOG" id="ENOG5033163">
    <property type="taxonomic scope" value="Bacteria"/>
</dbReference>
<dbReference type="OrthoDB" id="3381348at2"/>
<reference evidence="2 3" key="1">
    <citation type="journal article" date="2011" name="J. Bacteriol.">
        <title>Complete genome sequence of Amycolicicoccus subflavus DQS3-9A1T, an actinomycete isolated from crude oil-polluted soil.</title>
        <authorList>
            <person name="Cai M."/>
            <person name="Chen W.M."/>
            <person name="Nie Y."/>
            <person name="Chi C.Q."/>
            <person name="Wang Y.N."/>
            <person name="Tang Y.Q."/>
            <person name="Li G.Y."/>
            <person name="Wu X.L."/>
        </authorList>
    </citation>
    <scope>NUCLEOTIDE SEQUENCE [LARGE SCALE GENOMIC DNA]</scope>
    <source>
        <strain evidence="3">DSM 45089 / DQS3-9A1</strain>
    </source>
</reference>
<gene>
    <name evidence="2" type="ordered locus">AS9A_0083</name>
</gene>